<reference evidence="1 2" key="1">
    <citation type="submission" date="2005-03" db="EMBL/GenBank/DDBJ databases">
        <title>Brevibacillus brevis strain 47, complete genome.</title>
        <authorList>
            <person name="Hosoyama A."/>
            <person name="Yamada R."/>
            <person name="Hongo Y."/>
            <person name="Terui Y."/>
            <person name="Ankai A."/>
            <person name="Masuyama W."/>
            <person name="Sekiguchi M."/>
            <person name="Takeda T."/>
            <person name="Asano K."/>
            <person name="Ohji S."/>
            <person name="Ichikawa N."/>
            <person name="Narita S."/>
            <person name="Aoki N."/>
            <person name="Miura H."/>
            <person name="Matsushita S."/>
            <person name="Sekigawa T."/>
            <person name="Yamagata H."/>
            <person name="Yoshikawa H."/>
            <person name="Udaka S."/>
            <person name="Tanikawa S."/>
            <person name="Fujita N."/>
        </authorList>
    </citation>
    <scope>NUCLEOTIDE SEQUENCE [LARGE SCALE GENOMIC DNA]</scope>
    <source>
        <strain evidence="2">47 / JCM 6285 / NBRC 100599</strain>
    </source>
</reference>
<dbReference type="AlphaFoldDB" id="C0ZI51"/>
<evidence type="ECO:0000313" key="2">
    <source>
        <dbReference type="Proteomes" id="UP000001877"/>
    </source>
</evidence>
<gene>
    <name evidence="1" type="ordered locus">BBR47_43480</name>
</gene>
<organism evidence="1 2">
    <name type="scientific">Brevibacillus brevis (strain 47 / JCM 6285 / NBRC 100599)</name>
    <dbReference type="NCBI Taxonomy" id="358681"/>
    <lineage>
        <taxon>Bacteria</taxon>
        <taxon>Bacillati</taxon>
        <taxon>Bacillota</taxon>
        <taxon>Bacilli</taxon>
        <taxon>Bacillales</taxon>
        <taxon>Paenibacillaceae</taxon>
        <taxon>Brevibacillus</taxon>
    </lineage>
</organism>
<dbReference type="EMBL" id="AP008955">
    <property type="protein sequence ID" value="BAH45325.1"/>
    <property type="molecule type" value="Genomic_DNA"/>
</dbReference>
<name>C0ZI51_BREBN</name>
<proteinExistence type="predicted"/>
<dbReference type="HOGENOM" id="CLU_3230572_0_0_9"/>
<dbReference type="Proteomes" id="UP000001877">
    <property type="component" value="Chromosome"/>
</dbReference>
<protein>
    <submittedName>
        <fullName evidence="1">Uncharacterized protein</fullName>
    </submittedName>
</protein>
<sequence length="43" mass="5066">MFSIGKEKDGMDMECDPYELMISIMQYVRRISRFPVSFREAAS</sequence>
<keyword evidence="2" id="KW-1185">Reference proteome</keyword>
<evidence type="ECO:0000313" key="1">
    <source>
        <dbReference type="EMBL" id="BAH45325.1"/>
    </source>
</evidence>
<accession>C0ZI51</accession>
<dbReference type="KEGG" id="bbe:BBR47_43480"/>
<dbReference type="STRING" id="358681.BBR47_43480"/>